<dbReference type="Proteomes" id="UP000201640">
    <property type="component" value="Segment"/>
</dbReference>
<name>L7RFL3_9VIRU</name>
<protein>
    <submittedName>
        <fullName evidence="1">Uncharacterized protein</fullName>
    </submittedName>
</protein>
<evidence type="ECO:0000313" key="2">
    <source>
        <dbReference type="Proteomes" id="UP000201640"/>
    </source>
</evidence>
<sequence>MQVNTEIVSNVHSNFKFHPTTKFPLGFDRFGILRYRNIPGGSYANAAVHGLVFDFSRMENNSSIQNEITATFVDRKSDIEPLHYPENDSDSEDFIESREYELEVTYGRGIRLHGETKKTTPQIVVRRKSTQQKSRECKHALKRNKKQKQKVYLKSRQNKLDTLDVTTKKCQNVDAIWIKNHGWTHISKTILLDRYYSDSDDEEDLFWGYPFDIGTPEQESGITSSCTCAHCTKRLSEIDILSDSEDDDAFLNFD</sequence>
<proteinExistence type="predicted"/>
<reference evidence="1 2" key="1">
    <citation type="journal article" date="2012" name="Genome Biol. Evol.">
        <title>Related Giant Viruses in Distant Locations and Different Habitats: Acanthamoeba polyphaga moumouvirus Represents a Third Lineage of the Mimiviridae That Is Close to the Megavirus Lineage.</title>
        <authorList>
            <person name="Yoosuf N."/>
            <person name="Yutin N."/>
            <person name="Colson P."/>
            <person name="Shabalina S.A."/>
            <person name="Pagnier I."/>
            <person name="Robert C."/>
            <person name="Azza S."/>
            <person name="Klose T."/>
            <person name="Wong J."/>
            <person name="Rossmann M.G."/>
            <person name="La Scola B."/>
            <person name="Raoult D."/>
            <person name="Koonin E.V."/>
        </authorList>
    </citation>
    <scope>NUCLEOTIDE SEQUENCE [LARGE SCALE GENOMIC DNA]</scope>
    <source>
        <strain evidence="1 2">M10A</strain>
    </source>
</reference>
<dbReference type="GeneID" id="14445952"/>
<dbReference type="KEGG" id="vg:14445952"/>
<dbReference type="RefSeq" id="YP_007354021.1">
    <property type="nucleotide sequence ID" value="NC_020104.1"/>
</dbReference>
<accession>L7RFL3</accession>
<organism evidence="1 2">
    <name type="scientific">Acanthamoeba polyphaga moumouvirus</name>
    <dbReference type="NCBI Taxonomy" id="1269028"/>
    <lineage>
        <taxon>Viruses</taxon>
        <taxon>Varidnaviria</taxon>
        <taxon>Bamfordvirae</taxon>
        <taxon>Nucleocytoviricota</taxon>
        <taxon>Megaviricetes</taxon>
        <taxon>Imitervirales</taxon>
        <taxon>Mimiviridae</taxon>
        <taxon>Megamimivirinae</taxon>
        <taxon>Moumouvirus</taxon>
    </lineage>
</organism>
<dbReference type="OrthoDB" id="38744at10239"/>
<dbReference type="EMBL" id="JX962719">
    <property type="protein sequence ID" value="AGC01585.1"/>
    <property type="molecule type" value="Genomic_DNA"/>
</dbReference>
<evidence type="ECO:0000313" key="1">
    <source>
        <dbReference type="EMBL" id="AGC01585.1"/>
    </source>
</evidence>
<keyword evidence="2" id="KW-1185">Reference proteome</keyword>
<gene>
    <name evidence="1" type="ORF">Moumou_00037</name>
</gene>